<proteinExistence type="inferred from homology"/>
<dbReference type="AlphaFoldDB" id="T1J7H4"/>
<dbReference type="InterPro" id="IPR028227">
    <property type="entry name" value="UPF0449"/>
</dbReference>
<protein>
    <submittedName>
        <fullName evidence="2">Uncharacterized protein</fullName>
    </submittedName>
</protein>
<dbReference type="STRING" id="126957.T1J7H4"/>
<dbReference type="EMBL" id="JH431929">
    <property type="status" value="NOT_ANNOTATED_CDS"/>
    <property type="molecule type" value="Genomic_DNA"/>
</dbReference>
<name>T1J7H4_STRMM</name>
<reference evidence="3" key="1">
    <citation type="submission" date="2011-05" db="EMBL/GenBank/DDBJ databases">
        <authorList>
            <person name="Richards S.R."/>
            <person name="Qu J."/>
            <person name="Jiang H."/>
            <person name="Jhangiani S.N."/>
            <person name="Agravi P."/>
            <person name="Goodspeed R."/>
            <person name="Gross S."/>
            <person name="Mandapat C."/>
            <person name="Jackson L."/>
            <person name="Mathew T."/>
            <person name="Pu L."/>
            <person name="Thornton R."/>
            <person name="Saada N."/>
            <person name="Wilczek-Boney K.B."/>
            <person name="Lee S."/>
            <person name="Kovar C."/>
            <person name="Wu Y."/>
            <person name="Scherer S.E."/>
            <person name="Worley K.C."/>
            <person name="Muzny D.M."/>
            <person name="Gibbs R."/>
        </authorList>
    </citation>
    <scope>NUCLEOTIDE SEQUENCE</scope>
    <source>
        <strain evidence="3">Brora</strain>
    </source>
</reference>
<keyword evidence="3" id="KW-1185">Reference proteome</keyword>
<dbReference type="Pfam" id="PF15136">
    <property type="entry name" value="UPF0449"/>
    <property type="match status" value="1"/>
</dbReference>
<dbReference type="PhylomeDB" id="T1J7H4"/>
<dbReference type="EnsemblMetazoa" id="SMAR009618-RA">
    <property type="protein sequence ID" value="SMAR009618-PA"/>
    <property type="gene ID" value="SMAR009618"/>
</dbReference>
<dbReference type="OMA" id="PEKHGIM"/>
<dbReference type="Proteomes" id="UP000014500">
    <property type="component" value="Unassembled WGS sequence"/>
</dbReference>
<evidence type="ECO:0000256" key="1">
    <source>
        <dbReference type="ARBA" id="ARBA00006137"/>
    </source>
</evidence>
<reference evidence="2" key="2">
    <citation type="submission" date="2015-02" db="UniProtKB">
        <authorList>
            <consortium name="EnsemblMetazoa"/>
        </authorList>
    </citation>
    <scope>IDENTIFICATION</scope>
</reference>
<evidence type="ECO:0000313" key="3">
    <source>
        <dbReference type="Proteomes" id="UP000014500"/>
    </source>
</evidence>
<comment type="similarity">
    <text evidence="1">Belongs to the UPF0449 family.</text>
</comment>
<sequence length="197" mass="22347">MFRKTAKLPARPKPPTVEQIHEDIANASADDVVFMSLPNLHQGSEWSADTSNLISESGELEENNSLTNDDDIEMDPDVVFDKVKTFVEMNESLHKTVDLFEQGCEQLLDAGQQLQEDAIRIRGHISSALKKQDELQMLSEKSSSPHTHGVLINKISMYTIRERPYYAENTGSRPIPEVKQHQVWLVLGWVTAWESQM</sequence>
<evidence type="ECO:0000313" key="2">
    <source>
        <dbReference type="EnsemblMetazoa" id="SMAR009618-PA"/>
    </source>
</evidence>
<accession>T1J7H4</accession>
<dbReference type="PANTHER" id="PTHR34766:SF1">
    <property type="entry name" value="UPF0449 PROTEIN C19ORF25"/>
    <property type="match status" value="1"/>
</dbReference>
<dbReference type="HOGENOM" id="CLU_1387376_0_0_1"/>
<dbReference type="PANTHER" id="PTHR34766">
    <property type="entry name" value="UPF0449 PROTEIN C19ORF25"/>
    <property type="match status" value="1"/>
</dbReference>
<organism evidence="2 3">
    <name type="scientific">Strigamia maritima</name>
    <name type="common">European centipede</name>
    <name type="synonym">Geophilus maritimus</name>
    <dbReference type="NCBI Taxonomy" id="126957"/>
    <lineage>
        <taxon>Eukaryota</taxon>
        <taxon>Metazoa</taxon>
        <taxon>Ecdysozoa</taxon>
        <taxon>Arthropoda</taxon>
        <taxon>Myriapoda</taxon>
        <taxon>Chilopoda</taxon>
        <taxon>Pleurostigmophora</taxon>
        <taxon>Geophilomorpha</taxon>
        <taxon>Linotaeniidae</taxon>
        <taxon>Strigamia</taxon>
    </lineage>
</organism>